<dbReference type="GO" id="GO:0003723">
    <property type="term" value="F:RNA binding"/>
    <property type="evidence" value="ECO:0007669"/>
    <property type="project" value="UniProtKB-UniRule"/>
</dbReference>
<dbReference type="InterPro" id="IPR004037">
    <property type="entry name" value="Ribosomal_eL8-like_CS"/>
</dbReference>
<comment type="function">
    <text evidence="4">Component of the ribosome.</text>
</comment>
<reference evidence="7" key="2">
    <citation type="book" date="2010" name="PROCEEDINGS OF 13TH INTERNATIONAL CONFERENCE ON HARMFUL ALGAE" publisher="International Society For The Study of Harmful Algae" city="Hong Kong, China">
        <title>Dinoflagellate meta-transcriptomics enabled by spliced leader.</title>
        <editorList>
            <person name="Unknown A."/>
        </editorList>
        <authorList>
            <person name="Lin S."/>
            <person name="Zhang H."/>
        </authorList>
    </citation>
    <scope>NUCLEOTIDE SEQUENCE</scope>
    <source>
        <strain evidence="7">CCMP1831</strain>
    </source>
</reference>
<proteinExistence type="evidence at transcript level"/>
<evidence type="ECO:0000256" key="5">
    <source>
        <dbReference type="SAM" id="MobiDB-lite"/>
    </source>
</evidence>
<evidence type="ECO:0000256" key="2">
    <source>
        <dbReference type="ARBA" id="ARBA00022980"/>
    </source>
</evidence>
<evidence type="ECO:0000313" key="7">
    <source>
        <dbReference type="EMBL" id="ACU44954.1"/>
    </source>
</evidence>
<feature type="region of interest" description="Disordered" evidence="5">
    <location>
        <begin position="1"/>
        <end position="38"/>
    </location>
</feature>
<dbReference type="FunFam" id="3.30.1330.30:FF:000003">
    <property type="entry name" value="60S ribosomal protein L7a"/>
    <property type="match status" value="1"/>
</dbReference>
<dbReference type="InterPro" id="IPR029064">
    <property type="entry name" value="Ribosomal_eL30-like_sf"/>
</dbReference>
<evidence type="ECO:0000256" key="4">
    <source>
        <dbReference type="RuleBase" id="RU367042"/>
    </source>
</evidence>
<dbReference type="PRINTS" id="PR00882">
    <property type="entry name" value="RIBOSOMALL7A"/>
</dbReference>
<comment type="similarity">
    <text evidence="1 4">Belongs to the eukaryotic ribosomal protein eL8 family.</text>
</comment>
<dbReference type="PRINTS" id="PR00881">
    <property type="entry name" value="L7ARS6FAMILY"/>
</dbReference>
<accession>E8Z674</accession>
<dbReference type="PANTHER" id="PTHR23105">
    <property type="entry name" value="RIBOSOMAL PROTEIN L7AE FAMILY MEMBER"/>
    <property type="match status" value="1"/>
</dbReference>
<dbReference type="Pfam" id="PF01248">
    <property type="entry name" value="Ribosomal_L7Ae"/>
    <property type="match status" value="1"/>
</dbReference>
<evidence type="ECO:0000256" key="1">
    <source>
        <dbReference type="ARBA" id="ARBA00007337"/>
    </source>
</evidence>
<dbReference type="PROSITE" id="PS01082">
    <property type="entry name" value="RIBOSOMAL_L7AE"/>
    <property type="match status" value="1"/>
</dbReference>
<dbReference type="EMBL" id="FJ599901">
    <property type="protein sequence ID" value="ACU44954.1"/>
    <property type="molecule type" value="mRNA"/>
</dbReference>
<evidence type="ECO:0000259" key="6">
    <source>
        <dbReference type="Pfam" id="PF01248"/>
    </source>
</evidence>
<dbReference type="InterPro" id="IPR004038">
    <property type="entry name" value="Ribosomal_eL8/eL30/eS12/Gad45"/>
</dbReference>
<feature type="domain" description="Ribosomal protein eL8/eL30/eS12/Gadd45" evidence="6">
    <location>
        <begin position="123"/>
        <end position="208"/>
    </location>
</feature>
<dbReference type="InterPro" id="IPR050257">
    <property type="entry name" value="eL8/uL1-like"/>
</dbReference>
<dbReference type="Gene3D" id="3.30.1330.30">
    <property type="match status" value="1"/>
</dbReference>
<dbReference type="InterPro" id="IPR001921">
    <property type="entry name" value="Ribosomal_eL8_euk"/>
</dbReference>
<dbReference type="GO" id="GO:0042254">
    <property type="term" value="P:ribosome biogenesis"/>
    <property type="evidence" value="ECO:0007669"/>
    <property type="project" value="InterPro"/>
</dbReference>
<organism evidence="7">
    <name type="scientific">Pfiesteria piscicida</name>
    <name type="common">Phantom dinoflagellate</name>
    <dbReference type="NCBI Taxonomy" id="71001"/>
    <lineage>
        <taxon>Eukaryota</taxon>
        <taxon>Sar</taxon>
        <taxon>Alveolata</taxon>
        <taxon>Dinophyceae</taxon>
        <taxon>Peridiniales</taxon>
        <taxon>Pfiesteriaceae</taxon>
        <taxon>Pfiesteria</taxon>
    </lineage>
</organism>
<dbReference type="InterPro" id="IPR018492">
    <property type="entry name" value="Ribosomal_eL8/Nhp2"/>
</dbReference>
<keyword evidence="2 4" id="KW-0689">Ribosomal protein</keyword>
<keyword evidence="3 4" id="KW-0687">Ribonucleoprotein</keyword>
<feature type="compositionally biased region" description="Basic residues" evidence="5">
    <location>
        <begin position="19"/>
        <end position="30"/>
    </location>
</feature>
<evidence type="ECO:0000256" key="3">
    <source>
        <dbReference type="ARBA" id="ARBA00023274"/>
    </source>
</evidence>
<sequence length="258" mass="28854">MIGPWVRPYPPKRQERSRRVAHGGSRRRPRNLGIGQDLPPKRELNRFVKWPKYIRLQRQRRILYKRLKVPPSINQFNQTLDKNTAAQLLRLASKYAPETKEAKRARLQAAAKAKVEGAATEAPKKPYQLKYGLNHISALVEQKKASLVVIAHDVDPIELVVWLPALCRKMGVPYCIIKGKSRLGQLVGQKTATAVAFTTIAPADKNDFATLLEAVNDNFSKRYAKVMKTWGGGQLSARSNAAMSKKLKAIAAAQTVKA</sequence>
<dbReference type="SUPFAM" id="SSF55315">
    <property type="entry name" value="L30e-like"/>
    <property type="match status" value="1"/>
</dbReference>
<dbReference type="AlphaFoldDB" id="E8Z674"/>
<dbReference type="GO" id="GO:0022625">
    <property type="term" value="C:cytosolic large ribosomal subunit"/>
    <property type="evidence" value="ECO:0007669"/>
    <property type="project" value="UniProtKB-UniRule"/>
</dbReference>
<protein>
    <recommendedName>
        <fullName evidence="4">60S ribosomal protein L7a</fullName>
    </recommendedName>
</protein>
<name>E8Z674_PFIPI</name>
<reference evidence="7" key="1">
    <citation type="submission" date="2008-12" db="EMBL/GenBank/DDBJ databases">
        <authorList>
            <person name="Zhang H."/>
            <person name="Lin S."/>
        </authorList>
    </citation>
    <scope>NUCLEOTIDE SEQUENCE</scope>
    <source>
        <strain evidence="7">CCMP1831</strain>
    </source>
</reference>